<dbReference type="InterPro" id="IPR019821">
    <property type="entry name" value="Kinesin_motor_CS"/>
</dbReference>
<dbReference type="InterPro" id="IPR008984">
    <property type="entry name" value="SMAD_FHA_dom_sf"/>
</dbReference>
<dbReference type="InterPro" id="IPR035892">
    <property type="entry name" value="C2_domain_sf"/>
</dbReference>
<feature type="coiled-coil region" evidence="11">
    <location>
        <begin position="901"/>
        <end position="928"/>
    </location>
</feature>
<sequence>MKGPTTILNDPSGENEPKRFTFDYSYWSHDCFKAEASGYLAAAKPHYADQNMVFKDVGLGVLANAWEGYNCSLFAYGQTGAGKSWSIVGYGPNKGIVPLFCDKLFVQIDEKKAGGEAAAFEVEFSMLEIYNEQVRDLLNPASKRKGGLKVRQHPKLGFYADGLKTVAVNSYQDIENRMEEGTKNRTVAATQMNATSSRAHTIVGIKFTQKYQNAAGQETAKSSVINLVDLAGSERAESTGATGDRLKEGAAINQSLSSLGNVIAALVDKANGKKVRIPYRDSTLTKLLKNALGGNSKTIMIAAISPADINYDETLSTLRYADRAKQIKTKVAVNEDPTEKLIRELQEENEKLKKLLESGGIPEKLDDDDDDDEEEDAKPVSKEERERIRKELEEEMQARILASEQEMEEMKKTWEEKMQQSQSGPAVPDASAAKKEKESTPHLYNLNVDPQLTGMIVHLLKPGEHLVGSSNEESGETPCILLKGLNIHHHHAALLVEGDKVFLDRCEASPDAKIIVNGEPLTEREELEHNDRIMFGANHLYIFAHPKQAGGQKKPAMTYEEAQAEMNQNSGFVVGKGSLDDLILNDDLIEVRPAIEQANTMSEEMDKKVKFELVIIPAKILGMVGSKKEVGVIPKDASREITPLMPCYILQVMVKMRNVELGLEYLWTKAKFMNRKYLMDEMYESFSDGEDINWPDERDPFTEPPDHEEMIGGLHVYLESIAYKIEAKEQLDLTNIKGIEVGKLNVELWPCTQTGKVLRDEDAFVDDPETDLKGHSLAFKVKILNARGLPDRFTDIYCKFRVYTMEPFQTQAIKKAINPDFKFEQLVTFNAIDKLELDYLLNGSIFVQLYGKQVPKKREGKKLNTKQIMKKEGIQKGKDIGAENVPQLTVDEGKVGYQFQVLTLKKRLERLEKKMAQMNKVVDVAEKSSKMRVKTETIKTVLRAKNPDAVEKAIKTIPKDKGAGDNDMDVAAAVPPKGTKGAFPHPVLSFTLTSLSAEGPSPPCTVLNPPPQP</sequence>
<dbReference type="InterPro" id="IPR022140">
    <property type="entry name" value="Kinesin-like_KIF1-typ"/>
</dbReference>
<dbReference type="GO" id="GO:0008017">
    <property type="term" value="F:microtubule binding"/>
    <property type="evidence" value="ECO:0007669"/>
    <property type="project" value="InterPro"/>
</dbReference>
<feature type="compositionally biased region" description="Basic and acidic residues" evidence="12">
    <location>
        <begin position="377"/>
        <end position="386"/>
    </location>
</feature>
<evidence type="ECO:0000256" key="2">
    <source>
        <dbReference type="ARBA" id="ARBA00022448"/>
    </source>
</evidence>
<dbReference type="PROSITE" id="PS00411">
    <property type="entry name" value="KINESIN_MOTOR_1"/>
    <property type="match status" value="1"/>
</dbReference>
<comment type="subcellular location">
    <subcellularLocation>
        <location evidence="1">Mitochondrion membrane</location>
        <topology evidence="1">Peripheral membrane protein</topology>
    </subcellularLocation>
</comment>
<organism evidence="14 15">
    <name type="scientific">Branchiostoma lanceolatum</name>
    <name type="common">Common lancelet</name>
    <name type="synonym">Amphioxus lanceolatum</name>
    <dbReference type="NCBI Taxonomy" id="7740"/>
    <lineage>
        <taxon>Eukaryota</taxon>
        <taxon>Metazoa</taxon>
        <taxon>Chordata</taxon>
        <taxon>Cephalochordata</taxon>
        <taxon>Leptocardii</taxon>
        <taxon>Amphioxiformes</taxon>
        <taxon>Branchiostomatidae</taxon>
        <taxon>Branchiostoma</taxon>
    </lineage>
</organism>
<dbReference type="PANTHER" id="PTHR47117">
    <property type="entry name" value="STAR-RELATED LIPID TRANSFER PROTEIN 9"/>
    <property type="match status" value="1"/>
</dbReference>
<dbReference type="SUPFAM" id="SSF52540">
    <property type="entry name" value="P-loop containing nucleoside triphosphate hydrolases"/>
    <property type="match status" value="1"/>
</dbReference>
<dbReference type="EMBL" id="OV696697">
    <property type="protein sequence ID" value="CAH1241781.1"/>
    <property type="molecule type" value="Genomic_DNA"/>
</dbReference>
<dbReference type="Pfam" id="PF12423">
    <property type="entry name" value="KIF1B"/>
    <property type="match status" value="1"/>
</dbReference>
<evidence type="ECO:0000256" key="12">
    <source>
        <dbReference type="SAM" id="MobiDB-lite"/>
    </source>
</evidence>
<dbReference type="GO" id="GO:0007018">
    <property type="term" value="P:microtubule-based movement"/>
    <property type="evidence" value="ECO:0007669"/>
    <property type="project" value="InterPro"/>
</dbReference>
<dbReference type="InterPro" id="IPR001752">
    <property type="entry name" value="Kinesin_motor_dom"/>
</dbReference>
<dbReference type="FunFam" id="3.40.850.10:FF:000063">
    <property type="entry name" value="Kinesin-like protein"/>
    <property type="match status" value="1"/>
</dbReference>
<comment type="function">
    <text evidence="9">Microtubule-dependent motor protein required for mitochondrion morphology and transport of mitochondria in neuronal cells.</text>
</comment>
<dbReference type="Pfam" id="PF00225">
    <property type="entry name" value="Kinesin"/>
    <property type="match status" value="1"/>
</dbReference>
<feature type="region of interest" description="Disordered" evidence="12">
    <location>
        <begin position="415"/>
        <end position="440"/>
    </location>
</feature>
<dbReference type="CDD" id="cd00030">
    <property type="entry name" value="C2"/>
    <property type="match status" value="1"/>
</dbReference>
<dbReference type="SUPFAM" id="SSF49562">
    <property type="entry name" value="C2 domain (Calcium/lipid-binding domain, CaLB)"/>
    <property type="match status" value="1"/>
</dbReference>
<evidence type="ECO:0000256" key="11">
    <source>
        <dbReference type="SAM" id="Coils"/>
    </source>
</evidence>
<evidence type="ECO:0000259" key="13">
    <source>
        <dbReference type="SMART" id="SM00129"/>
    </source>
</evidence>
<feature type="compositionally biased region" description="Pro residues" evidence="12">
    <location>
        <begin position="1000"/>
        <end position="1013"/>
    </location>
</feature>
<keyword evidence="8" id="KW-0505">Motor protein</keyword>
<dbReference type="SMART" id="SM00129">
    <property type="entry name" value="KISc"/>
    <property type="match status" value="1"/>
</dbReference>
<reference evidence="14" key="1">
    <citation type="submission" date="2022-01" db="EMBL/GenBank/DDBJ databases">
        <authorList>
            <person name="Braso-Vives M."/>
        </authorList>
    </citation>
    <scope>NUCLEOTIDE SEQUENCE</scope>
</reference>
<dbReference type="GO" id="GO:0003777">
    <property type="term" value="F:microtubule motor activity"/>
    <property type="evidence" value="ECO:0007669"/>
    <property type="project" value="InterPro"/>
</dbReference>
<keyword evidence="3" id="KW-0547">Nucleotide-binding</keyword>
<dbReference type="GO" id="GO:0031966">
    <property type="term" value="C:mitochondrial membrane"/>
    <property type="evidence" value="ECO:0007669"/>
    <property type="project" value="UniProtKB-SubCell"/>
</dbReference>
<keyword evidence="2" id="KW-0813">Transport</keyword>
<evidence type="ECO:0000256" key="5">
    <source>
        <dbReference type="ARBA" id="ARBA00023054"/>
    </source>
</evidence>
<keyword evidence="15" id="KW-1185">Reference proteome</keyword>
<gene>
    <name evidence="14" type="primary">KIF1A</name>
    <name evidence="14" type="ORF">BLAG_LOCUS5261</name>
</gene>
<keyword evidence="6" id="KW-0496">Mitochondrion</keyword>
<dbReference type="PRINTS" id="PR00380">
    <property type="entry name" value="KINESINHEAVY"/>
</dbReference>
<keyword evidence="4" id="KW-0067">ATP-binding</keyword>
<name>A0A8J9YU38_BRALA</name>
<evidence type="ECO:0000256" key="1">
    <source>
        <dbReference type="ARBA" id="ARBA00004318"/>
    </source>
</evidence>
<keyword evidence="5 11" id="KW-0175">Coiled coil</keyword>
<dbReference type="AlphaFoldDB" id="A0A8J9YU38"/>
<dbReference type="FunFam" id="2.60.200.20:FF:000034">
    <property type="entry name" value="kinesin-like protein KIF28P"/>
    <property type="match status" value="1"/>
</dbReference>
<accession>A0A8J9YU38</accession>
<dbReference type="Gene3D" id="2.60.200.20">
    <property type="match status" value="1"/>
</dbReference>
<feature type="domain" description="Kinesin motor" evidence="13">
    <location>
        <begin position="2"/>
        <end position="335"/>
    </location>
</feature>
<evidence type="ECO:0000256" key="4">
    <source>
        <dbReference type="ARBA" id="ARBA00022840"/>
    </source>
</evidence>
<protein>
    <recommendedName>
        <fullName evidence="10">Kinesin-like protein 6</fullName>
    </recommendedName>
</protein>
<keyword evidence="7" id="KW-0472">Membrane</keyword>
<feature type="compositionally biased region" description="Acidic residues" evidence="12">
    <location>
        <begin position="365"/>
        <end position="376"/>
    </location>
</feature>
<dbReference type="GO" id="GO:0005524">
    <property type="term" value="F:ATP binding"/>
    <property type="evidence" value="ECO:0007669"/>
    <property type="project" value="UniProtKB-KW"/>
</dbReference>
<feature type="region of interest" description="Disordered" evidence="12">
    <location>
        <begin position="355"/>
        <end position="386"/>
    </location>
</feature>
<proteinExistence type="predicted"/>
<dbReference type="InterPro" id="IPR036961">
    <property type="entry name" value="Kinesin_motor_dom_sf"/>
</dbReference>
<dbReference type="Proteomes" id="UP000838412">
    <property type="component" value="Chromosome 12"/>
</dbReference>
<evidence type="ECO:0000256" key="8">
    <source>
        <dbReference type="ARBA" id="ARBA00023175"/>
    </source>
</evidence>
<evidence type="ECO:0000256" key="6">
    <source>
        <dbReference type="ARBA" id="ARBA00023128"/>
    </source>
</evidence>
<dbReference type="CDD" id="cd22709">
    <property type="entry name" value="FHA_KIF28P"/>
    <property type="match status" value="1"/>
</dbReference>
<dbReference type="SUPFAM" id="SSF49879">
    <property type="entry name" value="SMAD/FHA domain"/>
    <property type="match status" value="1"/>
</dbReference>
<evidence type="ECO:0000313" key="14">
    <source>
        <dbReference type="EMBL" id="CAH1241781.1"/>
    </source>
</evidence>
<dbReference type="OrthoDB" id="3176171at2759"/>
<evidence type="ECO:0000256" key="10">
    <source>
        <dbReference type="ARBA" id="ARBA00079247"/>
    </source>
</evidence>
<dbReference type="Gene3D" id="3.40.850.10">
    <property type="entry name" value="Kinesin motor domain"/>
    <property type="match status" value="1"/>
</dbReference>
<feature type="region of interest" description="Disordered" evidence="12">
    <location>
        <begin position="994"/>
        <end position="1013"/>
    </location>
</feature>
<evidence type="ECO:0000313" key="15">
    <source>
        <dbReference type="Proteomes" id="UP000838412"/>
    </source>
</evidence>
<evidence type="ECO:0000256" key="7">
    <source>
        <dbReference type="ARBA" id="ARBA00023136"/>
    </source>
</evidence>
<evidence type="ECO:0000256" key="9">
    <source>
        <dbReference type="ARBA" id="ARBA00054688"/>
    </source>
</evidence>
<evidence type="ECO:0000256" key="3">
    <source>
        <dbReference type="ARBA" id="ARBA00022741"/>
    </source>
</evidence>
<dbReference type="InterPro" id="IPR027417">
    <property type="entry name" value="P-loop_NTPase"/>
</dbReference>